<evidence type="ECO:0000313" key="3">
    <source>
        <dbReference type="Proteomes" id="UP001270362"/>
    </source>
</evidence>
<keyword evidence="3" id="KW-1185">Reference proteome</keyword>
<evidence type="ECO:0000256" key="1">
    <source>
        <dbReference type="SAM" id="Phobius"/>
    </source>
</evidence>
<dbReference type="EMBL" id="JAULSO010000004">
    <property type="protein sequence ID" value="KAK3683618.1"/>
    <property type="molecule type" value="Genomic_DNA"/>
</dbReference>
<gene>
    <name evidence="2" type="ORF">B0T22DRAFT_468390</name>
</gene>
<protein>
    <submittedName>
        <fullName evidence="2">Uncharacterized protein</fullName>
    </submittedName>
</protein>
<feature type="transmembrane region" description="Helical" evidence="1">
    <location>
        <begin position="21"/>
        <end position="45"/>
    </location>
</feature>
<reference evidence="2" key="2">
    <citation type="submission" date="2023-06" db="EMBL/GenBank/DDBJ databases">
        <authorList>
            <consortium name="Lawrence Berkeley National Laboratory"/>
            <person name="Haridas S."/>
            <person name="Hensen N."/>
            <person name="Bonometti L."/>
            <person name="Westerberg I."/>
            <person name="Brannstrom I.O."/>
            <person name="Guillou S."/>
            <person name="Cros-Aarteil S."/>
            <person name="Calhoun S."/>
            <person name="Kuo A."/>
            <person name="Mondo S."/>
            <person name="Pangilinan J."/>
            <person name="Riley R."/>
            <person name="Labutti K."/>
            <person name="Andreopoulos B."/>
            <person name="Lipzen A."/>
            <person name="Chen C."/>
            <person name="Yanf M."/>
            <person name="Daum C."/>
            <person name="Ng V."/>
            <person name="Clum A."/>
            <person name="Steindorff A."/>
            <person name="Ohm R."/>
            <person name="Martin F."/>
            <person name="Silar P."/>
            <person name="Natvig D."/>
            <person name="Lalanne C."/>
            <person name="Gautier V."/>
            <person name="Ament-Velasquez S.L."/>
            <person name="Kruys A."/>
            <person name="Hutchinson M.I."/>
            <person name="Powell A.J."/>
            <person name="Barry K."/>
            <person name="Miller A.N."/>
            <person name="Grigoriev I.V."/>
            <person name="Debuchy R."/>
            <person name="Gladieux P."/>
            <person name="Thoren M.H."/>
            <person name="Johannesson H."/>
        </authorList>
    </citation>
    <scope>NUCLEOTIDE SEQUENCE</scope>
    <source>
        <strain evidence="2">CBS 314.62</strain>
    </source>
</reference>
<sequence length="92" mass="10416">MKICPGRRSVGRSVSRVYIEIVYIRYLVGMVLFELHLSACLPVWLAGCWGSIGSGAIRLDRGILLWTFLFYIPTCLPTYLPICFTYLILGLV</sequence>
<accession>A0AAE0X363</accession>
<dbReference type="Proteomes" id="UP001270362">
    <property type="component" value="Unassembled WGS sequence"/>
</dbReference>
<comment type="caution">
    <text evidence="2">The sequence shown here is derived from an EMBL/GenBank/DDBJ whole genome shotgun (WGS) entry which is preliminary data.</text>
</comment>
<keyword evidence="1" id="KW-0812">Transmembrane</keyword>
<proteinExistence type="predicted"/>
<organism evidence="2 3">
    <name type="scientific">Podospora appendiculata</name>
    <dbReference type="NCBI Taxonomy" id="314037"/>
    <lineage>
        <taxon>Eukaryota</taxon>
        <taxon>Fungi</taxon>
        <taxon>Dikarya</taxon>
        <taxon>Ascomycota</taxon>
        <taxon>Pezizomycotina</taxon>
        <taxon>Sordariomycetes</taxon>
        <taxon>Sordariomycetidae</taxon>
        <taxon>Sordariales</taxon>
        <taxon>Podosporaceae</taxon>
        <taxon>Podospora</taxon>
    </lineage>
</organism>
<keyword evidence="1" id="KW-1133">Transmembrane helix</keyword>
<name>A0AAE0X363_9PEZI</name>
<feature type="transmembrane region" description="Helical" evidence="1">
    <location>
        <begin position="65"/>
        <end position="89"/>
    </location>
</feature>
<dbReference type="AlphaFoldDB" id="A0AAE0X363"/>
<evidence type="ECO:0000313" key="2">
    <source>
        <dbReference type="EMBL" id="KAK3683618.1"/>
    </source>
</evidence>
<reference evidence="2" key="1">
    <citation type="journal article" date="2023" name="Mol. Phylogenet. Evol.">
        <title>Genome-scale phylogeny and comparative genomics of the fungal order Sordariales.</title>
        <authorList>
            <person name="Hensen N."/>
            <person name="Bonometti L."/>
            <person name="Westerberg I."/>
            <person name="Brannstrom I.O."/>
            <person name="Guillou S."/>
            <person name="Cros-Aarteil S."/>
            <person name="Calhoun S."/>
            <person name="Haridas S."/>
            <person name="Kuo A."/>
            <person name="Mondo S."/>
            <person name="Pangilinan J."/>
            <person name="Riley R."/>
            <person name="LaButti K."/>
            <person name="Andreopoulos B."/>
            <person name="Lipzen A."/>
            <person name="Chen C."/>
            <person name="Yan M."/>
            <person name="Daum C."/>
            <person name="Ng V."/>
            <person name="Clum A."/>
            <person name="Steindorff A."/>
            <person name="Ohm R.A."/>
            <person name="Martin F."/>
            <person name="Silar P."/>
            <person name="Natvig D.O."/>
            <person name="Lalanne C."/>
            <person name="Gautier V."/>
            <person name="Ament-Velasquez S.L."/>
            <person name="Kruys A."/>
            <person name="Hutchinson M.I."/>
            <person name="Powell A.J."/>
            <person name="Barry K."/>
            <person name="Miller A.N."/>
            <person name="Grigoriev I.V."/>
            <person name="Debuchy R."/>
            <person name="Gladieux P."/>
            <person name="Hiltunen Thoren M."/>
            <person name="Johannesson H."/>
        </authorList>
    </citation>
    <scope>NUCLEOTIDE SEQUENCE</scope>
    <source>
        <strain evidence="2">CBS 314.62</strain>
    </source>
</reference>
<keyword evidence="1" id="KW-0472">Membrane</keyword>